<dbReference type="AlphaFoldDB" id="A0A370THC4"/>
<protein>
    <submittedName>
        <fullName evidence="1">Uncharacterized protein</fullName>
    </submittedName>
</protein>
<dbReference type="RefSeq" id="XP_031867578.1">
    <property type="nucleotide sequence ID" value="XM_032016347.1"/>
</dbReference>
<keyword evidence="2" id="KW-1185">Reference proteome</keyword>
<dbReference type="Proteomes" id="UP000254866">
    <property type="component" value="Unassembled WGS sequence"/>
</dbReference>
<proteinExistence type="predicted"/>
<dbReference type="GeneID" id="43600573"/>
<evidence type="ECO:0000313" key="2">
    <source>
        <dbReference type="Proteomes" id="UP000254866"/>
    </source>
</evidence>
<sequence length="85" mass="9441">MRIPSRRGAYSYVLRSTEGTSQWATSRRYALLGPWARGEQYPPYYDVRAGLHVETENGLAARGQGARLFGVGSLESGVAWFTVTE</sequence>
<name>A0A370THC4_9HELO</name>
<gene>
    <name evidence="1" type="ORF">BP5553_07724</name>
</gene>
<comment type="caution">
    <text evidence="1">The sequence shown here is derived from an EMBL/GenBank/DDBJ whole genome shotgun (WGS) entry which is preliminary data.</text>
</comment>
<accession>A0A370THC4</accession>
<dbReference type="EMBL" id="NPIC01000007">
    <property type="protein sequence ID" value="RDL34596.1"/>
    <property type="molecule type" value="Genomic_DNA"/>
</dbReference>
<evidence type="ECO:0000313" key="1">
    <source>
        <dbReference type="EMBL" id="RDL34596.1"/>
    </source>
</evidence>
<organism evidence="1 2">
    <name type="scientific">Venustampulla echinocandica</name>
    <dbReference type="NCBI Taxonomy" id="2656787"/>
    <lineage>
        <taxon>Eukaryota</taxon>
        <taxon>Fungi</taxon>
        <taxon>Dikarya</taxon>
        <taxon>Ascomycota</taxon>
        <taxon>Pezizomycotina</taxon>
        <taxon>Leotiomycetes</taxon>
        <taxon>Helotiales</taxon>
        <taxon>Pleuroascaceae</taxon>
        <taxon>Venustampulla</taxon>
    </lineage>
</organism>
<reference evidence="1 2" key="1">
    <citation type="journal article" date="2018" name="IMA Fungus">
        <title>IMA Genome-F 9: Draft genome sequence of Annulohypoxylon stygium, Aspergillus mulundensis, Berkeleyomyces basicola (syn. Thielaviopsis basicola), Ceratocystis smalleyi, two Cercospora beticola strains, Coleophoma cylindrospora, Fusarium fracticaudum, Phialophora cf. hyalina, and Morchella septimelata.</title>
        <authorList>
            <person name="Wingfield B.D."/>
            <person name="Bills G.F."/>
            <person name="Dong Y."/>
            <person name="Huang W."/>
            <person name="Nel W.J."/>
            <person name="Swalarsk-Parry B.S."/>
            <person name="Vaghefi N."/>
            <person name="Wilken P.M."/>
            <person name="An Z."/>
            <person name="de Beer Z.W."/>
            <person name="De Vos L."/>
            <person name="Chen L."/>
            <person name="Duong T.A."/>
            <person name="Gao Y."/>
            <person name="Hammerbacher A."/>
            <person name="Kikkert J.R."/>
            <person name="Li Y."/>
            <person name="Li H."/>
            <person name="Li K."/>
            <person name="Li Q."/>
            <person name="Liu X."/>
            <person name="Ma X."/>
            <person name="Naidoo K."/>
            <person name="Pethybridge S.J."/>
            <person name="Sun J."/>
            <person name="Steenkamp E.T."/>
            <person name="van der Nest M.A."/>
            <person name="van Wyk S."/>
            <person name="Wingfield M.J."/>
            <person name="Xiong C."/>
            <person name="Yue Q."/>
            <person name="Zhang X."/>
        </authorList>
    </citation>
    <scope>NUCLEOTIDE SEQUENCE [LARGE SCALE GENOMIC DNA]</scope>
    <source>
        <strain evidence="1 2">BP 5553</strain>
    </source>
</reference>